<keyword evidence="5 6" id="KW-0472">Membrane</keyword>
<keyword evidence="9" id="KW-1185">Reference proteome</keyword>
<gene>
    <name evidence="8" type="ORF">AB1471_10585</name>
</gene>
<accession>A0ABV3Q4S4</accession>
<dbReference type="EMBL" id="JBFMIA010000008">
    <property type="protein sequence ID" value="MEW9502241.1"/>
    <property type="molecule type" value="Genomic_DNA"/>
</dbReference>
<dbReference type="Pfam" id="PF09335">
    <property type="entry name" value="VTT_dom"/>
    <property type="match status" value="1"/>
</dbReference>
<protein>
    <recommendedName>
        <fullName evidence="6">TVP38/TMEM64 family membrane protein</fullName>
    </recommendedName>
</protein>
<dbReference type="PANTHER" id="PTHR12677:SF59">
    <property type="entry name" value="GOLGI APPARATUS MEMBRANE PROTEIN TVP38-RELATED"/>
    <property type="match status" value="1"/>
</dbReference>
<dbReference type="RefSeq" id="WP_367779729.1">
    <property type="nucleotide sequence ID" value="NZ_JBFMIA010000008.1"/>
</dbReference>
<evidence type="ECO:0000313" key="9">
    <source>
        <dbReference type="Proteomes" id="UP001556040"/>
    </source>
</evidence>
<feature type="transmembrane region" description="Helical" evidence="6">
    <location>
        <begin position="177"/>
        <end position="199"/>
    </location>
</feature>
<evidence type="ECO:0000259" key="7">
    <source>
        <dbReference type="Pfam" id="PF09335"/>
    </source>
</evidence>
<feature type="transmembrane region" description="Helical" evidence="6">
    <location>
        <begin position="64"/>
        <end position="89"/>
    </location>
</feature>
<sequence length="208" mass="23183">MKQILTIGLTILIIFVGFIQKDKMMTWIHQGGAVAIIICIVFVAILVFFPIIPYPVLAATIGSIFGVFIGVSISLVGVMVGTMIMFILFRYGFQELARKTLTKYPKMKDYESFFERNAFVAILYARLIPIVPSQVVTIVSALSKVKWSTFFVATCIGKIPAAVTFTFAGSVFEGSKWLSIGIFGLYFLILMLTASIHMYKRQSAKKYA</sequence>
<comment type="caution">
    <text evidence="6">Lacks conserved residue(s) required for the propagation of feature annotation.</text>
</comment>
<dbReference type="InterPro" id="IPR032816">
    <property type="entry name" value="VTT_dom"/>
</dbReference>
<evidence type="ECO:0000256" key="3">
    <source>
        <dbReference type="ARBA" id="ARBA00022692"/>
    </source>
</evidence>
<dbReference type="PANTHER" id="PTHR12677">
    <property type="entry name" value="GOLGI APPARATUS MEMBRANE PROTEIN TVP38-RELATED"/>
    <property type="match status" value="1"/>
</dbReference>
<keyword evidence="3 6" id="KW-0812">Transmembrane</keyword>
<evidence type="ECO:0000256" key="5">
    <source>
        <dbReference type="ARBA" id="ARBA00023136"/>
    </source>
</evidence>
<evidence type="ECO:0000256" key="2">
    <source>
        <dbReference type="ARBA" id="ARBA00022475"/>
    </source>
</evidence>
<feature type="domain" description="VTT" evidence="7">
    <location>
        <begin position="52"/>
        <end position="170"/>
    </location>
</feature>
<comment type="caution">
    <text evidence="8">The sequence shown here is derived from an EMBL/GenBank/DDBJ whole genome shotgun (WGS) entry which is preliminary data.</text>
</comment>
<name>A0ABV3Q4S4_9BACL</name>
<keyword evidence="4 6" id="KW-1133">Transmembrane helix</keyword>
<comment type="subcellular location">
    <subcellularLocation>
        <location evidence="1 6">Cell membrane</location>
        <topology evidence="1 6">Multi-pass membrane protein</topology>
    </subcellularLocation>
</comment>
<keyword evidence="2 6" id="KW-1003">Cell membrane</keyword>
<dbReference type="Proteomes" id="UP001556040">
    <property type="component" value="Unassembled WGS sequence"/>
</dbReference>
<feature type="transmembrane region" description="Helical" evidence="6">
    <location>
        <begin position="31"/>
        <end position="52"/>
    </location>
</feature>
<comment type="similarity">
    <text evidence="6">Belongs to the TVP38/TMEM64 family.</text>
</comment>
<evidence type="ECO:0000256" key="4">
    <source>
        <dbReference type="ARBA" id="ARBA00022989"/>
    </source>
</evidence>
<proteinExistence type="inferred from homology"/>
<feature type="transmembrane region" description="Helical" evidence="6">
    <location>
        <begin position="149"/>
        <end position="171"/>
    </location>
</feature>
<organism evidence="8 9">
    <name type="scientific">Jeotgalibacillus marinus</name>
    <dbReference type="NCBI Taxonomy" id="86667"/>
    <lineage>
        <taxon>Bacteria</taxon>
        <taxon>Bacillati</taxon>
        <taxon>Bacillota</taxon>
        <taxon>Bacilli</taxon>
        <taxon>Bacillales</taxon>
        <taxon>Caryophanaceae</taxon>
        <taxon>Jeotgalibacillus</taxon>
    </lineage>
</organism>
<evidence type="ECO:0000256" key="1">
    <source>
        <dbReference type="ARBA" id="ARBA00004651"/>
    </source>
</evidence>
<evidence type="ECO:0000256" key="6">
    <source>
        <dbReference type="RuleBase" id="RU366058"/>
    </source>
</evidence>
<reference evidence="8 9" key="1">
    <citation type="journal article" date="1979" name="Int. J. Syst. Evol. Microbiol.">
        <title>Bacillus globisporus subsp. marinus subsp. nov.</title>
        <authorList>
            <person name="Liu H."/>
        </authorList>
    </citation>
    <scope>NUCLEOTIDE SEQUENCE [LARGE SCALE GENOMIC DNA]</scope>
    <source>
        <strain evidence="8 9">DSM 1297</strain>
    </source>
</reference>
<dbReference type="InterPro" id="IPR015414">
    <property type="entry name" value="TMEM64"/>
</dbReference>
<evidence type="ECO:0000313" key="8">
    <source>
        <dbReference type="EMBL" id="MEW9502241.1"/>
    </source>
</evidence>